<keyword evidence="3" id="KW-1185">Reference proteome</keyword>
<evidence type="ECO:0000313" key="3">
    <source>
        <dbReference type="Proteomes" id="UP000094285"/>
    </source>
</evidence>
<reference evidence="3" key="1">
    <citation type="submission" date="2016-05" db="EMBL/GenBank/DDBJ databases">
        <title>Comparative genomics of biotechnologically important yeasts.</title>
        <authorList>
            <consortium name="DOE Joint Genome Institute"/>
            <person name="Riley R."/>
            <person name="Haridas S."/>
            <person name="Wolfe K.H."/>
            <person name="Lopes M.R."/>
            <person name="Hittinger C.T."/>
            <person name="Goker M."/>
            <person name="Salamov A."/>
            <person name="Wisecaver J."/>
            <person name="Long T.M."/>
            <person name="Aerts A.L."/>
            <person name="Barry K."/>
            <person name="Choi C."/>
            <person name="Clum A."/>
            <person name="Coughlan A.Y."/>
            <person name="Deshpande S."/>
            <person name="Douglass A.P."/>
            <person name="Hanson S.J."/>
            <person name="Klenk H.-P."/>
            <person name="Labutti K."/>
            <person name="Lapidus A."/>
            <person name="Lindquist E."/>
            <person name="Lipzen A."/>
            <person name="Meier-Kolthoff J.P."/>
            <person name="Ohm R.A."/>
            <person name="Otillar R.P."/>
            <person name="Pangilinan J."/>
            <person name="Peng Y."/>
            <person name="Rokas A."/>
            <person name="Rosa C.A."/>
            <person name="Scheuner C."/>
            <person name="Sibirny A.A."/>
            <person name="Slot J.C."/>
            <person name="Stielow J.B."/>
            <person name="Sun H."/>
            <person name="Kurtzman C.P."/>
            <person name="Blackwell M."/>
            <person name="Grigoriev I.V."/>
            <person name="Jeffries T.W."/>
        </authorList>
    </citation>
    <scope>NUCLEOTIDE SEQUENCE [LARGE SCALE GENOMIC DNA]</scope>
    <source>
        <strain evidence="3">NRRL Y-17324</strain>
    </source>
</reference>
<dbReference type="Proteomes" id="UP000094285">
    <property type="component" value="Unassembled WGS sequence"/>
</dbReference>
<gene>
    <name evidence="2" type="ORF">CANTADRAFT_6689</name>
</gene>
<dbReference type="GeneID" id="30985075"/>
<dbReference type="OrthoDB" id="128867at2759"/>
<keyword evidence="1" id="KW-0175">Coiled coil</keyword>
<name>A0A1E4SFI8_9ASCO</name>
<evidence type="ECO:0000313" key="2">
    <source>
        <dbReference type="EMBL" id="ODV78289.1"/>
    </source>
</evidence>
<dbReference type="EMBL" id="KV453913">
    <property type="protein sequence ID" value="ODV78289.1"/>
    <property type="molecule type" value="Genomic_DNA"/>
</dbReference>
<evidence type="ECO:0000256" key="1">
    <source>
        <dbReference type="SAM" id="Coils"/>
    </source>
</evidence>
<dbReference type="AlphaFoldDB" id="A0A1E4SFI8"/>
<protein>
    <submittedName>
        <fullName evidence="2">Uncharacterized protein</fullName>
    </submittedName>
</protein>
<dbReference type="RefSeq" id="XP_020063411.1">
    <property type="nucleotide sequence ID" value="XM_020210939.1"/>
</dbReference>
<sequence>MPVPQIPGFYYDEEKRKYFKILNGGHSASNQVNKYHNNSVQAEKRRKLYKDNENTTKYKVSRSTSQAISISKQAFQTQLERKQFEPSYEGLLRLKTGNYDRTLPVNRDDLLDIIPSGMSSGTPTACSRMGFQEYSTIKSTEDSAEELRLLYFTRVPIVQRVPKSFNRVLGVFGNHVVMIPLYEPHGKLLIRFWDTNGTTIDMVELTVCRGGIVSVLNFHCTAFNHNAQKGSSRGLVMYSFREIFKDNGANLVKLKYIDVNNGLRVTDYTCKLKTFLADYVPKHYSGLECEILRLFGFRVSSFKRREGDLSRDIEEINRKLQQAELNNKNEIAEKFVHSVDKDRYEDITIDPSDRCQSSITGCVVTDNEIIMASDKLDLMRIKYKWNEEQKSLTFQSFDFVSYSIDSVMNFDFKEMFLDNNFIHLYSNKGIITLKKSCFDSKQIRSKFIKVPHLRKAFLILSSRLLLLHDQKISIVNVEVNKGKIRYKDIDKSLGTFFMDNNPFQSFYLYQNHLLINETETEFKLINLNRSFESDYNSRKIHLDPHPTMCPARRKRLKDIVSLDGKFHLIYDL</sequence>
<proteinExistence type="predicted"/>
<organism evidence="2 3">
    <name type="scientific">Suhomyces tanzawaensis NRRL Y-17324</name>
    <dbReference type="NCBI Taxonomy" id="984487"/>
    <lineage>
        <taxon>Eukaryota</taxon>
        <taxon>Fungi</taxon>
        <taxon>Dikarya</taxon>
        <taxon>Ascomycota</taxon>
        <taxon>Saccharomycotina</taxon>
        <taxon>Pichiomycetes</taxon>
        <taxon>Debaryomycetaceae</taxon>
        <taxon>Suhomyces</taxon>
    </lineage>
</organism>
<feature type="coiled-coil region" evidence="1">
    <location>
        <begin position="306"/>
        <end position="333"/>
    </location>
</feature>
<accession>A0A1E4SFI8</accession>